<dbReference type="Gene3D" id="3.40.1360.10">
    <property type="match status" value="1"/>
</dbReference>
<dbReference type="CDD" id="cd01029">
    <property type="entry name" value="TOPRIM_primases"/>
    <property type="match status" value="1"/>
</dbReference>
<name>A0ABU3Q531_9SPHN</name>
<evidence type="ECO:0000313" key="11">
    <source>
        <dbReference type="EMBL" id="MDT9598522.1"/>
    </source>
</evidence>
<evidence type="ECO:0000256" key="2">
    <source>
        <dbReference type="ARBA" id="ARBA00022515"/>
    </source>
</evidence>
<dbReference type="Pfam" id="PF13362">
    <property type="entry name" value="Toprim_3"/>
    <property type="match status" value="1"/>
</dbReference>
<keyword evidence="7" id="KW-0863">Zinc-finger</keyword>
<evidence type="ECO:0000256" key="1">
    <source>
        <dbReference type="ARBA" id="ARBA00022478"/>
    </source>
</evidence>
<evidence type="ECO:0000256" key="5">
    <source>
        <dbReference type="ARBA" id="ARBA00022705"/>
    </source>
</evidence>
<dbReference type="InterPro" id="IPR006171">
    <property type="entry name" value="TOPRIM_dom"/>
</dbReference>
<gene>
    <name evidence="11" type="ORF">RQX22_06115</name>
</gene>
<keyword evidence="8" id="KW-0862">Zinc</keyword>
<keyword evidence="3" id="KW-0808">Transferase</keyword>
<dbReference type="InterPro" id="IPR050219">
    <property type="entry name" value="DnaG_primase"/>
</dbReference>
<dbReference type="Pfam" id="PF01807">
    <property type="entry name" value="Zn_ribbon_DnaG"/>
    <property type="match status" value="1"/>
</dbReference>
<keyword evidence="9" id="KW-0804">Transcription</keyword>
<dbReference type="RefSeq" id="WP_315724663.1">
    <property type="nucleotide sequence ID" value="NZ_JAVUPU010000003.1"/>
</dbReference>
<dbReference type="InterPro" id="IPR055570">
    <property type="entry name" value="DUF7146"/>
</dbReference>
<keyword evidence="4" id="KW-0548">Nucleotidyltransferase</keyword>
<feature type="domain" description="Zinc finger CHC2-type" evidence="10">
    <location>
        <begin position="32"/>
        <end position="86"/>
    </location>
</feature>
<dbReference type="InterPro" id="IPR002694">
    <property type="entry name" value="Znf_CHC2"/>
</dbReference>
<keyword evidence="5" id="KW-0235">DNA replication</keyword>
<dbReference type="Proteomes" id="UP001259572">
    <property type="component" value="Unassembled WGS sequence"/>
</dbReference>
<evidence type="ECO:0000256" key="8">
    <source>
        <dbReference type="ARBA" id="ARBA00022833"/>
    </source>
</evidence>
<evidence type="ECO:0000256" key="6">
    <source>
        <dbReference type="ARBA" id="ARBA00022723"/>
    </source>
</evidence>
<sequence length="302" mass="31973">MGVIDTSALKAARPISSVIGASVKLKRAGREFVGCCPFHPDRNPSFYVNDDKAHAWCMACGWDGDVIDFLKKSSGVGFREAAAQLSSGNVPMVVAATLPPEPDRDTRAEALAIWRSAVSVSGTAAEAYLRARGINCRIPESLRFARLKYGKRGPQRPALVALVASVDNRAIGIQRTYLNAGGTGKAKVAKPKLALGGIRGGAIRLAPAAAELIVTGGIEDGLALQQERGAAVWVAAGEGNMAKMLLPEGTRSVVIGADRDERGEEHAERAAEAFAEQGRSVRIIRPMPGFKDFNDELRGVAT</sequence>
<evidence type="ECO:0000256" key="9">
    <source>
        <dbReference type="ARBA" id="ARBA00023163"/>
    </source>
</evidence>
<accession>A0ABU3Q531</accession>
<dbReference type="SUPFAM" id="SSF57783">
    <property type="entry name" value="Zinc beta-ribbon"/>
    <property type="match status" value="1"/>
</dbReference>
<protein>
    <submittedName>
        <fullName evidence="11">CHC2 zinc finger domain-containing protein</fullName>
    </submittedName>
</protein>
<dbReference type="PANTHER" id="PTHR30313">
    <property type="entry name" value="DNA PRIMASE"/>
    <property type="match status" value="1"/>
</dbReference>
<dbReference type="InterPro" id="IPR034154">
    <property type="entry name" value="TOPRIM_DnaG/twinkle"/>
</dbReference>
<keyword evidence="6" id="KW-0479">Metal-binding</keyword>
<evidence type="ECO:0000313" key="12">
    <source>
        <dbReference type="Proteomes" id="UP001259572"/>
    </source>
</evidence>
<keyword evidence="2" id="KW-0639">Primosome</keyword>
<dbReference type="InterPro" id="IPR036977">
    <property type="entry name" value="DNA_primase_Znf_CHC2"/>
</dbReference>
<dbReference type="Pfam" id="PF23639">
    <property type="entry name" value="DUF7146"/>
    <property type="match status" value="1"/>
</dbReference>
<dbReference type="Gene3D" id="3.90.580.10">
    <property type="entry name" value="Zinc finger, CHC2-type domain"/>
    <property type="match status" value="1"/>
</dbReference>
<dbReference type="PANTHER" id="PTHR30313:SF2">
    <property type="entry name" value="DNA PRIMASE"/>
    <property type="match status" value="1"/>
</dbReference>
<comment type="caution">
    <text evidence="11">The sequence shown here is derived from an EMBL/GenBank/DDBJ whole genome shotgun (WGS) entry which is preliminary data.</text>
</comment>
<reference evidence="11 12" key="1">
    <citation type="submission" date="2023-05" db="EMBL/GenBank/DDBJ databases">
        <authorList>
            <person name="Guo Y."/>
        </authorList>
    </citation>
    <scope>NUCLEOTIDE SEQUENCE [LARGE SCALE GENOMIC DNA]</scope>
    <source>
        <strain evidence="11 12">GR2756</strain>
    </source>
</reference>
<evidence type="ECO:0000256" key="3">
    <source>
        <dbReference type="ARBA" id="ARBA00022679"/>
    </source>
</evidence>
<dbReference type="SMART" id="SM00400">
    <property type="entry name" value="ZnF_CHCC"/>
    <property type="match status" value="1"/>
</dbReference>
<evidence type="ECO:0000256" key="7">
    <source>
        <dbReference type="ARBA" id="ARBA00022771"/>
    </source>
</evidence>
<dbReference type="EMBL" id="JAVUPU010000003">
    <property type="protein sequence ID" value="MDT9598522.1"/>
    <property type="molecule type" value="Genomic_DNA"/>
</dbReference>
<proteinExistence type="predicted"/>
<evidence type="ECO:0000256" key="4">
    <source>
        <dbReference type="ARBA" id="ARBA00022695"/>
    </source>
</evidence>
<keyword evidence="12" id="KW-1185">Reference proteome</keyword>
<evidence type="ECO:0000259" key="10">
    <source>
        <dbReference type="SMART" id="SM00400"/>
    </source>
</evidence>
<organism evidence="11 12">
    <name type="scientific">Sphingosinicella rhizophila</name>
    <dbReference type="NCBI Taxonomy" id="3050082"/>
    <lineage>
        <taxon>Bacteria</taxon>
        <taxon>Pseudomonadati</taxon>
        <taxon>Pseudomonadota</taxon>
        <taxon>Alphaproteobacteria</taxon>
        <taxon>Sphingomonadales</taxon>
        <taxon>Sphingosinicellaceae</taxon>
        <taxon>Sphingosinicella</taxon>
    </lineage>
</organism>
<keyword evidence="1" id="KW-0240">DNA-directed RNA polymerase</keyword>